<dbReference type="InterPro" id="IPR050807">
    <property type="entry name" value="TransReg_Diox_bact_type"/>
</dbReference>
<dbReference type="PANTHER" id="PTHR46797:SF1">
    <property type="entry name" value="METHYLPHOSPHONATE SYNTHASE"/>
    <property type="match status" value="1"/>
</dbReference>
<reference evidence="3 4" key="1">
    <citation type="submission" date="2020-08" db="EMBL/GenBank/DDBJ databases">
        <title>A Genomic Blueprint of the Chicken Gut Microbiome.</title>
        <authorList>
            <person name="Gilroy R."/>
            <person name="Ravi A."/>
            <person name="Getino M."/>
            <person name="Pursley I."/>
            <person name="Horton D.L."/>
            <person name="Alikhan N.-F."/>
            <person name="Baker D."/>
            <person name="Gharbi K."/>
            <person name="Hall N."/>
            <person name="Watson M."/>
            <person name="Adriaenssens E.M."/>
            <person name="Foster-Nyarko E."/>
            <person name="Jarju S."/>
            <person name="Secka A."/>
            <person name="Antonio M."/>
            <person name="Oren A."/>
            <person name="Chaudhuri R."/>
            <person name="La Ragione R.M."/>
            <person name="Hildebrand F."/>
            <person name="Pallen M.J."/>
        </authorList>
    </citation>
    <scope>NUCLEOTIDE SEQUENCE [LARGE SCALE GENOMIC DNA]</scope>
    <source>
        <strain evidence="3 4">Sa1CVN1</strain>
    </source>
</reference>
<evidence type="ECO:0000313" key="4">
    <source>
        <dbReference type="Proteomes" id="UP000620874"/>
    </source>
</evidence>
<sequence length="101" mass="11508">MKQKETSNEIYDISALLDEELGKEGTPERERNREKAWEEYNAQILMDARKNAHLTQAELARRIGADKSYISRIERGLTVPTVATLYKIAAAMGMTVELRPI</sequence>
<name>A0ABR8Y6D1_9BACT</name>
<accession>A0ABR8Y6D1</accession>
<protein>
    <submittedName>
        <fullName evidence="3">Helix-turn-helix transcriptional regulator</fullName>
    </submittedName>
</protein>
<proteinExistence type="predicted"/>
<evidence type="ECO:0000259" key="2">
    <source>
        <dbReference type="PROSITE" id="PS50943"/>
    </source>
</evidence>
<dbReference type="EMBL" id="JACSPP010000009">
    <property type="protein sequence ID" value="MBD8039739.1"/>
    <property type="molecule type" value="Genomic_DNA"/>
</dbReference>
<dbReference type="Gene3D" id="1.10.260.40">
    <property type="entry name" value="lambda repressor-like DNA-binding domains"/>
    <property type="match status" value="1"/>
</dbReference>
<dbReference type="PANTHER" id="PTHR46797">
    <property type="entry name" value="HTH-TYPE TRANSCRIPTIONAL REGULATOR"/>
    <property type="match status" value="1"/>
</dbReference>
<evidence type="ECO:0000313" key="3">
    <source>
        <dbReference type="EMBL" id="MBD8039739.1"/>
    </source>
</evidence>
<dbReference type="Pfam" id="PF01381">
    <property type="entry name" value="HTH_3"/>
    <property type="match status" value="1"/>
</dbReference>
<organism evidence="3 4">
    <name type="scientific">Phocaeicola intestinalis</name>
    <dbReference type="NCBI Taxonomy" id="2762212"/>
    <lineage>
        <taxon>Bacteria</taxon>
        <taxon>Pseudomonadati</taxon>
        <taxon>Bacteroidota</taxon>
        <taxon>Bacteroidia</taxon>
        <taxon>Bacteroidales</taxon>
        <taxon>Bacteroidaceae</taxon>
        <taxon>Phocaeicola</taxon>
    </lineage>
</organism>
<dbReference type="SMART" id="SM00530">
    <property type="entry name" value="HTH_XRE"/>
    <property type="match status" value="1"/>
</dbReference>
<dbReference type="RefSeq" id="WP_191763177.1">
    <property type="nucleotide sequence ID" value="NZ_JACSPP010000009.1"/>
</dbReference>
<keyword evidence="1" id="KW-0238">DNA-binding</keyword>
<dbReference type="CDD" id="cd00093">
    <property type="entry name" value="HTH_XRE"/>
    <property type="match status" value="1"/>
</dbReference>
<dbReference type="PROSITE" id="PS50943">
    <property type="entry name" value="HTH_CROC1"/>
    <property type="match status" value="1"/>
</dbReference>
<dbReference type="InterPro" id="IPR010982">
    <property type="entry name" value="Lambda_DNA-bd_dom_sf"/>
</dbReference>
<keyword evidence="4" id="KW-1185">Reference proteome</keyword>
<dbReference type="Proteomes" id="UP000620874">
    <property type="component" value="Unassembled WGS sequence"/>
</dbReference>
<gene>
    <name evidence="3" type="ORF">H9625_04630</name>
</gene>
<evidence type="ECO:0000256" key="1">
    <source>
        <dbReference type="ARBA" id="ARBA00023125"/>
    </source>
</evidence>
<comment type="caution">
    <text evidence="3">The sequence shown here is derived from an EMBL/GenBank/DDBJ whole genome shotgun (WGS) entry which is preliminary data.</text>
</comment>
<dbReference type="SUPFAM" id="SSF47413">
    <property type="entry name" value="lambda repressor-like DNA-binding domains"/>
    <property type="match status" value="1"/>
</dbReference>
<feature type="domain" description="HTH cro/C1-type" evidence="2">
    <location>
        <begin position="45"/>
        <end position="99"/>
    </location>
</feature>
<dbReference type="InterPro" id="IPR001387">
    <property type="entry name" value="Cro/C1-type_HTH"/>
</dbReference>